<reference evidence="2" key="2">
    <citation type="journal article" date="2021" name="PeerJ">
        <title>Extensive microbial diversity within the chicken gut microbiome revealed by metagenomics and culture.</title>
        <authorList>
            <person name="Gilroy R."/>
            <person name="Ravi A."/>
            <person name="Getino M."/>
            <person name="Pursley I."/>
            <person name="Horton D.L."/>
            <person name="Alikhan N.F."/>
            <person name="Baker D."/>
            <person name="Gharbi K."/>
            <person name="Hall N."/>
            <person name="Watson M."/>
            <person name="Adriaenssens E.M."/>
            <person name="Foster-Nyarko E."/>
            <person name="Jarju S."/>
            <person name="Secka A."/>
            <person name="Antonio M."/>
            <person name="Oren A."/>
            <person name="Chaudhuri R.R."/>
            <person name="La Ragione R."/>
            <person name="Hildebrand F."/>
            <person name="Pallen M.J."/>
        </authorList>
    </citation>
    <scope>NUCLEOTIDE SEQUENCE</scope>
    <source>
        <strain evidence="2">CHK176-22527</strain>
    </source>
</reference>
<proteinExistence type="predicted"/>
<organism evidence="2 3">
    <name type="scientific">Candidatus Allocopromorpha excrementavium</name>
    <dbReference type="NCBI Taxonomy" id="2840741"/>
    <lineage>
        <taxon>Bacteria</taxon>
        <taxon>Bacillati</taxon>
        <taxon>Bacillota</taxon>
        <taxon>Clostridia</taxon>
        <taxon>Eubacteriales</taxon>
        <taxon>Eubacteriaceae</taxon>
        <taxon>Eubacteriaceae incertae sedis</taxon>
        <taxon>Candidatus Allocopromorpha</taxon>
    </lineage>
</organism>
<sequence>MEDIYISPLACSSLKTFLYSHGFKVNFIKKGLSEVYDAISTHADIHMCQLGLWENSDIFFGNTEKLKKDYPGNILYNAVCTGKYFIHNLKYTSSELLNAARSHFPQISEINVPQGYSRCSCLPVDDRSFITSDKGIAKALEKFDTDVLLISPGHISLPGFNYGFIGGCAGNIIAEGRRTIVFNGDISAHPDFNIISEFIRKRDTDLLFFKDHTLEDIGSILVK</sequence>
<dbReference type="InterPro" id="IPR049238">
    <property type="entry name" value="DUF6873"/>
</dbReference>
<protein>
    <recommendedName>
        <fullName evidence="1">DUF6873 domain-containing protein</fullName>
    </recommendedName>
</protein>
<dbReference type="Pfam" id="PF21778">
    <property type="entry name" value="DUF6873"/>
    <property type="match status" value="1"/>
</dbReference>
<gene>
    <name evidence="2" type="ORF">IAD12_08770</name>
</gene>
<dbReference type="EMBL" id="DVLX01000103">
    <property type="protein sequence ID" value="HIU00313.1"/>
    <property type="molecule type" value="Genomic_DNA"/>
</dbReference>
<dbReference type="Proteomes" id="UP000824159">
    <property type="component" value="Unassembled WGS sequence"/>
</dbReference>
<comment type="caution">
    <text evidence="2">The sequence shown here is derived from an EMBL/GenBank/DDBJ whole genome shotgun (WGS) entry which is preliminary data.</text>
</comment>
<evidence type="ECO:0000313" key="2">
    <source>
        <dbReference type="EMBL" id="HIU00313.1"/>
    </source>
</evidence>
<feature type="domain" description="DUF6873" evidence="1">
    <location>
        <begin position="62"/>
        <end position="221"/>
    </location>
</feature>
<dbReference type="AlphaFoldDB" id="A0A9D1HG52"/>
<accession>A0A9D1HG52</accession>
<evidence type="ECO:0000259" key="1">
    <source>
        <dbReference type="Pfam" id="PF21778"/>
    </source>
</evidence>
<name>A0A9D1HG52_9FIRM</name>
<reference evidence="2" key="1">
    <citation type="submission" date="2020-10" db="EMBL/GenBank/DDBJ databases">
        <authorList>
            <person name="Gilroy R."/>
        </authorList>
    </citation>
    <scope>NUCLEOTIDE SEQUENCE</scope>
    <source>
        <strain evidence="2">CHK176-22527</strain>
    </source>
</reference>
<evidence type="ECO:0000313" key="3">
    <source>
        <dbReference type="Proteomes" id="UP000824159"/>
    </source>
</evidence>